<reference evidence="2" key="1">
    <citation type="submission" date="2018-01" db="EMBL/GenBank/DDBJ databases">
        <title>An insight into the sialome of Amazonian anophelines.</title>
        <authorList>
            <person name="Ribeiro J.M."/>
            <person name="Scarpassa V."/>
            <person name="Calvo E."/>
        </authorList>
    </citation>
    <scope>NUCLEOTIDE SEQUENCE</scope>
    <source>
        <tissue evidence="2">Salivary glands</tissue>
    </source>
</reference>
<organism evidence="2">
    <name type="scientific">Anopheles braziliensis</name>
    <dbReference type="NCBI Taxonomy" id="58242"/>
    <lineage>
        <taxon>Eukaryota</taxon>
        <taxon>Metazoa</taxon>
        <taxon>Ecdysozoa</taxon>
        <taxon>Arthropoda</taxon>
        <taxon>Hexapoda</taxon>
        <taxon>Insecta</taxon>
        <taxon>Pterygota</taxon>
        <taxon>Neoptera</taxon>
        <taxon>Endopterygota</taxon>
        <taxon>Diptera</taxon>
        <taxon>Nematocera</taxon>
        <taxon>Culicoidea</taxon>
        <taxon>Culicidae</taxon>
        <taxon>Anophelinae</taxon>
        <taxon>Anopheles</taxon>
    </lineage>
</organism>
<proteinExistence type="predicted"/>
<dbReference type="AlphaFoldDB" id="A0A2M3ZMF3"/>
<evidence type="ECO:0000256" key="1">
    <source>
        <dbReference type="SAM" id="Phobius"/>
    </source>
</evidence>
<evidence type="ECO:0000313" key="2">
    <source>
        <dbReference type="EMBL" id="MBW29711.1"/>
    </source>
</evidence>
<accession>A0A2M3ZMF3</accession>
<keyword evidence="1" id="KW-0472">Membrane</keyword>
<keyword evidence="1" id="KW-1133">Transmembrane helix</keyword>
<feature type="transmembrane region" description="Helical" evidence="1">
    <location>
        <begin position="229"/>
        <end position="251"/>
    </location>
</feature>
<keyword evidence="1" id="KW-0812">Transmembrane</keyword>
<name>A0A2M3ZMF3_9DIPT</name>
<sequence>MLPVCCTFSKSRGSLGFTYFFIFLVDPLSGVAVNPAARLPVVYARAPFSRRMLWFTWFYSLKKIIERTQAGRFLAKRIFPVFCVPPCTRTRTRTYTLTPNAAAGEWNVGNGGVMNGAWVGGGSRGAWRNGNLMLSDLHSNFAALEYTAAGLLLVHLDCVAFLHLQRCRRVVLVDRLAIEAESHDLHRQARPVTVGIHQLAKRRVLFNLELYDGVVLAQHLQVDVLRLRALVVLLLVGHCGIFGRMELLILAKKVRKICSARFLWHDTK</sequence>
<dbReference type="EMBL" id="GGFM01008960">
    <property type="protein sequence ID" value="MBW29711.1"/>
    <property type="molecule type" value="Transcribed_RNA"/>
</dbReference>
<protein>
    <submittedName>
        <fullName evidence="2">Putative secreted peptide</fullName>
    </submittedName>
</protein>